<dbReference type="EMBL" id="PDDY01000004">
    <property type="protein sequence ID" value="PEH37400.1"/>
    <property type="molecule type" value="Genomic_DNA"/>
</dbReference>
<evidence type="ECO:0000313" key="3">
    <source>
        <dbReference type="Proteomes" id="UP000029590"/>
    </source>
</evidence>
<dbReference type="OrthoDB" id="8641910at2"/>
<dbReference type="Proteomes" id="UP000220629">
    <property type="component" value="Unassembled WGS sequence"/>
</dbReference>
<proteinExistence type="predicted"/>
<sequence>MAEEKEKPDWERIEAEYRAGVLSLREIAKAHPGVSHVTIKRRADKEGWTRDLAERIQAKAEELVTKQAVTEDVTRQRAVTEREVIDANAARIAQVRGEHRADIARARQLAMTLLAEVEAETSGIEHLQELGVLLFSPDERGRDRLNEIYQKVISSAGRIDSMKRLSETLRHLIALEREAYGLKEAEKPGSGMVGVPVTPADERL</sequence>
<organism evidence="2 4">
    <name type="scientific">Burkholderia gladioli</name>
    <name type="common">Pseudomonas marginata</name>
    <name type="synonym">Phytomonas marginata</name>
    <dbReference type="NCBI Taxonomy" id="28095"/>
    <lineage>
        <taxon>Bacteria</taxon>
        <taxon>Pseudomonadati</taxon>
        <taxon>Pseudomonadota</taxon>
        <taxon>Betaproteobacteria</taxon>
        <taxon>Burkholderiales</taxon>
        <taxon>Burkholderiaceae</taxon>
        <taxon>Burkholderia</taxon>
    </lineage>
</organism>
<name>A0A095FJ31_BURGA</name>
<comment type="caution">
    <text evidence="2">The sequence shown here is derived from an EMBL/GenBank/DDBJ whole genome shotgun (WGS) entry which is preliminary data.</text>
</comment>
<dbReference type="EMBL" id="JPGG01000015">
    <property type="protein sequence ID" value="KGC17661.1"/>
    <property type="molecule type" value="Genomic_DNA"/>
</dbReference>
<dbReference type="RefSeq" id="WP_042286051.1">
    <property type="nucleotide sequence ID" value="NZ_CADEVY010000003.1"/>
</dbReference>
<dbReference type="Proteomes" id="UP000029590">
    <property type="component" value="Unassembled WGS sequence"/>
</dbReference>
<reference evidence="2" key="2">
    <citation type="submission" date="2017-09" db="EMBL/GenBank/DDBJ databases">
        <title>FDA dAtabase for Regulatory Grade micrObial Sequences (FDA-ARGOS): Supporting development and validation of Infectious Disease Dx tests.</title>
        <authorList>
            <person name="Minogue T."/>
            <person name="Wolcott M."/>
            <person name="Wasieloski L."/>
            <person name="Aguilar W."/>
            <person name="Moore D."/>
            <person name="Tallon L.J."/>
            <person name="Sadzewicz L."/>
            <person name="Ott S."/>
            <person name="Zhao X."/>
            <person name="Nagaraj S."/>
            <person name="Vavikolanu K."/>
            <person name="Aluvathingal J."/>
            <person name="Nadendla S."/>
            <person name="Sichtig H."/>
        </authorList>
    </citation>
    <scope>NUCLEOTIDE SEQUENCE</scope>
    <source>
        <strain evidence="2">FDAARGOS_390</strain>
    </source>
</reference>
<protein>
    <submittedName>
        <fullName evidence="1">DNA repair protein RecN</fullName>
    </submittedName>
</protein>
<evidence type="ECO:0000313" key="2">
    <source>
        <dbReference type="EMBL" id="PEH37400.1"/>
    </source>
</evidence>
<dbReference type="AlphaFoldDB" id="A0A095FJ31"/>
<evidence type="ECO:0000313" key="4">
    <source>
        <dbReference type="Proteomes" id="UP000220629"/>
    </source>
</evidence>
<accession>A0A095FJ31</accession>
<gene>
    <name evidence="2" type="ORF">CRM94_22930</name>
    <name evidence="1" type="ORF">DM48_5160</name>
</gene>
<evidence type="ECO:0000313" key="1">
    <source>
        <dbReference type="EMBL" id="KGC17661.1"/>
    </source>
</evidence>
<reference evidence="1 3" key="1">
    <citation type="submission" date="2014-04" db="EMBL/GenBank/DDBJ databases">
        <authorList>
            <person name="Bishop-Lilly K.A."/>
            <person name="Broomall S.M."/>
            <person name="Chain P.S."/>
            <person name="Chertkov O."/>
            <person name="Coyne S.R."/>
            <person name="Daligault H.E."/>
            <person name="Davenport K.W."/>
            <person name="Erkkila T."/>
            <person name="Frey K.G."/>
            <person name="Gibbons H.S."/>
            <person name="Gu W."/>
            <person name="Jaissle J."/>
            <person name="Johnson S.L."/>
            <person name="Koroleva G.I."/>
            <person name="Ladner J.T."/>
            <person name="Lo C.-C."/>
            <person name="Minogue T.D."/>
            <person name="Munk C."/>
            <person name="Palacios G.F."/>
            <person name="Redden C.L."/>
            <person name="Rosenzweig C.N."/>
            <person name="Scholz M.B."/>
            <person name="Teshima H."/>
            <person name="Xu Y."/>
        </authorList>
    </citation>
    <scope>NUCLEOTIDE SEQUENCE [LARGE SCALE GENOMIC DNA]</scope>
    <source>
        <strain evidence="3">gladioli</strain>
        <strain evidence="1">Gladioli</strain>
    </source>
</reference>
<reference evidence="4" key="3">
    <citation type="submission" date="2017-09" db="EMBL/GenBank/DDBJ databases">
        <title>FDA dAtabase for Regulatory Grade micrObial Sequences (FDA-ARGOS): Supporting development and validation of Infectious Disease Dx tests.</title>
        <authorList>
            <person name="Minogue T."/>
            <person name="Wolcott M."/>
            <person name="Wasieloski L."/>
            <person name="Aguilar W."/>
            <person name="Moore D."/>
            <person name="Tallon L."/>
            <person name="Sadzewicz L."/>
            <person name="Ott S."/>
            <person name="Zhao X."/>
            <person name="Nagaraj S."/>
            <person name="Vavikolanu K."/>
            <person name="Aluvathingal J."/>
            <person name="Nadendla S."/>
            <person name="Sichtig H."/>
        </authorList>
    </citation>
    <scope>NUCLEOTIDE SEQUENCE [LARGE SCALE GENOMIC DNA]</scope>
    <source>
        <strain evidence="4">FDAARGOS_390</strain>
    </source>
</reference>
<dbReference type="KEGG" id="bgo:BM43_484"/>